<feature type="domain" description="EF-hand" evidence="5">
    <location>
        <begin position="101"/>
        <end position="136"/>
    </location>
</feature>
<dbReference type="PANTHER" id="PTHR10827:SF98">
    <property type="entry name" value="45 KDA CALCIUM-BINDING PROTEIN"/>
    <property type="match status" value="1"/>
</dbReference>
<keyword evidence="1" id="KW-0479">Metal-binding</keyword>
<feature type="region of interest" description="Disordered" evidence="3">
    <location>
        <begin position="158"/>
        <end position="177"/>
    </location>
</feature>
<feature type="region of interest" description="Disordered" evidence="3">
    <location>
        <begin position="303"/>
        <end position="344"/>
    </location>
</feature>
<feature type="domain" description="EF-hand" evidence="5">
    <location>
        <begin position="55"/>
        <end position="90"/>
    </location>
</feature>
<keyword evidence="2" id="KW-0677">Repeat</keyword>
<dbReference type="Gene3D" id="1.10.238.10">
    <property type="entry name" value="EF-hand"/>
    <property type="match status" value="3"/>
</dbReference>
<evidence type="ECO:0000256" key="3">
    <source>
        <dbReference type="SAM" id="MobiDB-lite"/>
    </source>
</evidence>
<keyword evidence="4" id="KW-0732">Signal</keyword>
<protein>
    <submittedName>
        <fullName evidence="6">Transaldolase/EF-hand domain-containing protein</fullName>
    </submittedName>
</protein>
<dbReference type="RefSeq" id="WP_197993036.1">
    <property type="nucleotide sequence ID" value="NZ_CP037422.1"/>
</dbReference>
<feature type="region of interest" description="Disordered" evidence="3">
    <location>
        <begin position="81"/>
        <end position="106"/>
    </location>
</feature>
<evidence type="ECO:0000313" key="7">
    <source>
        <dbReference type="Proteomes" id="UP000318384"/>
    </source>
</evidence>
<feature type="domain" description="EF-hand" evidence="5">
    <location>
        <begin position="174"/>
        <end position="209"/>
    </location>
</feature>
<dbReference type="PROSITE" id="PS50222">
    <property type="entry name" value="EF_HAND_2"/>
    <property type="match status" value="3"/>
</dbReference>
<dbReference type="SUPFAM" id="SSF47473">
    <property type="entry name" value="EF-hand"/>
    <property type="match status" value="2"/>
</dbReference>
<organism evidence="6 7">
    <name type="scientific">Gimesia aquarii</name>
    <dbReference type="NCBI Taxonomy" id="2527964"/>
    <lineage>
        <taxon>Bacteria</taxon>
        <taxon>Pseudomonadati</taxon>
        <taxon>Planctomycetota</taxon>
        <taxon>Planctomycetia</taxon>
        <taxon>Planctomycetales</taxon>
        <taxon>Planctomycetaceae</taxon>
        <taxon>Gimesia</taxon>
    </lineage>
</organism>
<dbReference type="Pfam" id="PF13833">
    <property type="entry name" value="EF-hand_8"/>
    <property type="match status" value="1"/>
</dbReference>
<evidence type="ECO:0000256" key="1">
    <source>
        <dbReference type="ARBA" id="ARBA00022723"/>
    </source>
</evidence>
<dbReference type="PROSITE" id="PS00018">
    <property type="entry name" value="EF_HAND_1"/>
    <property type="match status" value="3"/>
</dbReference>
<evidence type="ECO:0000256" key="4">
    <source>
        <dbReference type="SAM" id="SignalP"/>
    </source>
</evidence>
<feature type="region of interest" description="Disordered" evidence="3">
    <location>
        <begin position="229"/>
        <end position="291"/>
    </location>
</feature>
<evidence type="ECO:0000259" key="5">
    <source>
        <dbReference type="PROSITE" id="PS50222"/>
    </source>
</evidence>
<dbReference type="SMART" id="SM00054">
    <property type="entry name" value="EFh"/>
    <property type="match status" value="5"/>
</dbReference>
<dbReference type="PANTHER" id="PTHR10827">
    <property type="entry name" value="RETICULOCALBIN"/>
    <property type="match status" value="1"/>
</dbReference>
<feature type="compositionally biased region" description="Basic and acidic residues" evidence="3">
    <location>
        <begin position="229"/>
        <end position="268"/>
    </location>
</feature>
<dbReference type="Proteomes" id="UP000318384">
    <property type="component" value="Chromosome"/>
</dbReference>
<feature type="chain" id="PRO_5022130972" evidence="4">
    <location>
        <begin position="24"/>
        <end position="344"/>
    </location>
</feature>
<gene>
    <name evidence="6" type="ORF">V202x_45410</name>
</gene>
<feature type="compositionally biased region" description="Basic and acidic residues" evidence="3">
    <location>
        <begin position="81"/>
        <end position="91"/>
    </location>
</feature>
<dbReference type="InterPro" id="IPR002048">
    <property type="entry name" value="EF_hand_dom"/>
</dbReference>
<dbReference type="EMBL" id="CP037422">
    <property type="protein sequence ID" value="QDU11125.1"/>
    <property type="molecule type" value="Genomic_DNA"/>
</dbReference>
<reference evidence="6 7" key="1">
    <citation type="submission" date="2019-03" db="EMBL/GenBank/DDBJ databases">
        <title>Deep-cultivation of Planctomycetes and their phenomic and genomic characterization uncovers novel biology.</title>
        <authorList>
            <person name="Wiegand S."/>
            <person name="Jogler M."/>
            <person name="Boedeker C."/>
            <person name="Pinto D."/>
            <person name="Vollmers J."/>
            <person name="Rivas-Marin E."/>
            <person name="Kohn T."/>
            <person name="Peeters S.H."/>
            <person name="Heuer A."/>
            <person name="Rast P."/>
            <person name="Oberbeckmann S."/>
            <person name="Bunk B."/>
            <person name="Jeske O."/>
            <person name="Meyerdierks A."/>
            <person name="Storesund J.E."/>
            <person name="Kallscheuer N."/>
            <person name="Luecker S."/>
            <person name="Lage O.M."/>
            <person name="Pohl T."/>
            <person name="Merkel B.J."/>
            <person name="Hornburger P."/>
            <person name="Mueller R.-W."/>
            <person name="Bruemmer F."/>
            <person name="Labrenz M."/>
            <person name="Spormann A.M."/>
            <person name="Op den Camp H."/>
            <person name="Overmann J."/>
            <person name="Amann R."/>
            <person name="Jetten M.S.M."/>
            <person name="Mascher T."/>
            <person name="Medema M.H."/>
            <person name="Devos D.P."/>
            <person name="Kaster A.-K."/>
            <person name="Ovreas L."/>
            <person name="Rohde M."/>
            <person name="Galperin M.Y."/>
            <person name="Jogler C."/>
        </authorList>
    </citation>
    <scope>NUCLEOTIDE SEQUENCE [LARGE SCALE GENOMIC DNA]</scope>
    <source>
        <strain evidence="6 7">V202</strain>
    </source>
</reference>
<dbReference type="AlphaFoldDB" id="A0A517X0T8"/>
<feature type="signal peptide" evidence="4">
    <location>
        <begin position="1"/>
        <end position="23"/>
    </location>
</feature>
<evidence type="ECO:0000256" key="2">
    <source>
        <dbReference type="ARBA" id="ARBA00022737"/>
    </source>
</evidence>
<dbReference type="InterPro" id="IPR011992">
    <property type="entry name" value="EF-hand-dom_pair"/>
</dbReference>
<evidence type="ECO:0000313" key="6">
    <source>
        <dbReference type="EMBL" id="QDU11125.1"/>
    </source>
</evidence>
<dbReference type="Pfam" id="PF13202">
    <property type="entry name" value="EF-hand_5"/>
    <property type="match status" value="4"/>
</dbReference>
<dbReference type="GO" id="GO:0005509">
    <property type="term" value="F:calcium ion binding"/>
    <property type="evidence" value="ECO:0007669"/>
    <property type="project" value="InterPro"/>
</dbReference>
<proteinExistence type="predicted"/>
<accession>A0A517X0T8</accession>
<name>A0A517X0T8_9PLAN</name>
<sequence length="344" mass="39682" precursor="true">MQHFYKSLTLLAIFCIAGNGLFAAPEQDESTGKNVFQQLDKNSDGIVNADEVPKEKERFFDHLIRLGDQNQDGKLTKAEFESGLNKEKQKFPTETGSNRNRGPRDFQAFMSRLDRNGDKKITKDEIPEPLKKRLEPLFQRLNKEEISLDELKNLGAKFRGRGEGDKKEGNQRKISSEMSERIFQRMDSNKDGKLTVDEASERGKRFLRHMLEQSGKDADGSFSRKEFSEALAKFRPDRRPQGRSNNKDKQEMKRPGKRDQETNRRRTDSAGQRPGPAFVKILDTNRDGKLSKDELSQMKMLFEKLDHNKDGSLDLREMMGGNRMDRPRRPAQDRPQSKNKNKDS</sequence>
<keyword evidence="7" id="KW-1185">Reference proteome</keyword>
<feature type="compositionally biased region" description="Basic and acidic residues" evidence="3">
    <location>
        <begin position="160"/>
        <end position="177"/>
    </location>
</feature>
<dbReference type="InterPro" id="IPR018247">
    <property type="entry name" value="EF_Hand_1_Ca_BS"/>
</dbReference>